<feature type="compositionally biased region" description="Basic and acidic residues" evidence="1">
    <location>
        <begin position="57"/>
        <end position="67"/>
    </location>
</feature>
<organism evidence="2 3">
    <name type="scientific">Rubus argutus</name>
    <name type="common">Southern blackberry</name>
    <dbReference type="NCBI Taxonomy" id="59490"/>
    <lineage>
        <taxon>Eukaryota</taxon>
        <taxon>Viridiplantae</taxon>
        <taxon>Streptophyta</taxon>
        <taxon>Embryophyta</taxon>
        <taxon>Tracheophyta</taxon>
        <taxon>Spermatophyta</taxon>
        <taxon>Magnoliopsida</taxon>
        <taxon>eudicotyledons</taxon>
        <taxon>Gunneridae</taxon>
        <taxon>Pentapetalae</taxon>
        <taxon>rosids</taxon>
        <taxon>fabids</taxon>
        <taxon>Rosales</taxon>
        <taxon>Rosaceae</taxon>
        <taxon>Rosoideae</taxon>
        <taxon>Rosoideae incertae sedis</taxon>
        <taxon>Rubus</taxon>
    </lineage>
</organism>
<sequence length="141" mass="15505">MKTTRGEMVIGRVRRGHGGDDLGEQRRLWKGATRAGLTKSWLGTVRCAAADLSGRRTLEEDAGERRAGSRQTTPSGAERGLRTGQIDLTRGRYCSEDGGMGMEAVCVTRRSRRKLFGIGDCERRQENWLGAGGVKSWLGHE</sequence>
<dbReference type="EMBL" id="JBEDUW010000002">
    <property type="protein sequence ID" value="KAK9943489.1"/>
    <property type="molecule type" value="Genomic_DNA"/>
</dbReference>
<feature type="region of interest" description="Disordered" evidence="1">
    <location>
        <begin position="57"/>
        <end position="84"/>
    </location>
</feature>
<protein>
    <submittedName>
        <fullName evidence="2">Uncharacterized protein</fullName>
    </submittedName>
</protein>
<reference evidence="2 3" key="1">
    <citation type="journal article" date="2023" name="G3 (Bethesda)">
        <title>A chromosome-length genome assembly and annotation of blackberry (Rubus argutus, cv. 'Hillquist').</title>
        <authorList>
            <person name="Bruna T."/>
            <person name="Aryal R."/>
            <person name="Dudchenko O."/>
            <person name="Sargent D.J."/>
            <person name="Mead D."/>
            <person name="Buti M."/>
            <person name="Cavallini A."/>
            <person name="Hytonen T."/>
            <person name="Andres J."/>
            <person name="Pham M."/>
            <person name="Weisz D."/>
            <person name="Mascagni F."/>
            <person name="Usai G."/>
            <person name="Natali L."/>
            <person name="Bassil N."/>
            <person name="Fernandez G.E."/>
            <person name="Lomsadze A."/>
            <person name="Armour M."/>
            <person name="Olukolu B."/>
            <person name="Poorten T."/>
            <person name="Britton C."/>
            <person name="Davik J."/>
            <person name="Ashrafi H."/>
            <person name="Aiden E.L."/>
            <person name="Borodovsky M."/>
            <person name="Worthington M."/>
        </authorList>
    </citation>
    <scope>NUCLEOTIDE SEQUENCE [LARGE SCALE GENOMIC DNA]</scope>
    <source>
        <strain evidence="2">PI 553951</strain>
    </source>
</reference>
<evidence type="ECO:0000313" key="2">
    <source>
        <dbReference type="EMBL" id="KAK9943489.1"/>
    </source>
</evidence>
<dbReference type="AlphaFoldDB" id="A0AAW1Y3I4"/>
<evidence type="ECO:0000313" key="3">
    <source>
        <dbReference type="Proteomes" id="UP001457282"/>
    </source>
</evidence>
<dbReference type="Proteomes" id="UP001457282">
    <property type="component" value="Unassembled WGS sequence"/>
</dbReference>
<comment type="caution">
    <text evidence="2">The sequence shown here is derived from an EMBL/GenBank/DDBJ whole genome shotgun (WGS) entry which is preliminary data.</text>
</comment>
<accession>A0AAW1Y3I4</accession>
<name>A0AAW1Y3I4_RUBAR</name>
<evidence type="ECO:0000256" key="1">
    <source>
        <dbReference type="SAM" id="MobiDB-lite"/>
    </source>
</evidence>
<keyword evidence="3" id="KW-1185">Reference proteome</keyword>
<proteinExistence type="predicted"/>
<gene>
    <name evidence="2" type="ORF">M0R45_009096</name>
</gene>